<feature type="non-terminal residue" evidence="1">
    <location>
        <position position="1"/>
    </location>
</feature>
<evidence type="ECO:0000313" key="1">
    <source>
        <dbReference type="EMBL" id="KAG6946011.1"/>
    </source>
</evidence>
<protein>
    <submittedName>
        <fullName evidence="1">Uncharacterized protein</fullName>
    </submittedName>
</protein>
<sequence>HVRNASVKFALARLEPRRRSSLRSSRPRRRLLCVVADALPPPSELQLEDVRGVSVPLAIASAPSADMATKATRARLEEAVLRVTARREETALARTEKVEFVEEGRGSDIFRTIS</sequence>
<dbReference type="EMBL" id="JAENGZ010001840">
    <property type="protein sequence ID" value="KAG6946011.1"/>
    <property type="molecule type" value="Genomic_DNA"/>
</dbReference>
<gene>
    <name evidence="1" type="ORF">JG687_00016964</name>
</gene>
<organism evidence="1 2">
    <name type="scientific">Phytophthora cactorum</name>
    <dbReference type="NCBI Taxonomy" id="29920"/>
    <lineage>
        <taxon>Eukaryota</taxon>
        <taxon>Sar</taxon>
        <taxon>Stramenopiles</taxon>
        <taxon>Oomycota</taxon>
        <taxon>Peronosporomycetes</taxon>
        <taxon>Peronosporales</taxon>
        <taxon>Peronosporaceae</taxon>
        <taxon>Phytophthora</taxon>
    </lineage>
</organism>
<dbReference type="AlphaFoldDB" id="A0A8T1TSI4"/>
<proteinExistence type="predicted"/>
<evidence type="ECO:0000313" key="2">
    <source>
        <dbReference type="Proteomes" id="UP000688947"/>
    </source>
</evidence>
<dbReference type="Proteomes" id="UP000688947">
    <property type="component" value="Unassembled WGS sequence"/>
</dbReference>
<name>A0A8T1TSI4_9STRA</name>
<reference evidence="1" key="1">
    <citation type="submission" date="2021-01" db="EMBL/GenBank/DDBJ databases">
        <title>Phytophthora aleatoria, a newly-described species from Pinus radiata is distinct from Phytophthora cactorum isolates based on comparative genomics.</title>
        <authorList>
            <person name="Mcdougal R."/>
            <person name="Panda P."/>
            <person name="Williams N."/>
            <person name="Studholme D.J."/>
        </authorList>
    </citation>
    <scope>NUCLEOTIDE SEQUENCE</scope>
    <source>
        <strain evidence="1">NZFS 3830</strain>
    </source>
</reference>
<comment type="caution">
    <text evidence="1">The sequence shown here is derived from an EMBL/GenBank/DDBJ whole genome shotgun (WGS) entry which is preliminary data.</text>
</comment>
<accession>A0A8T1TSI4</accession>